<keyword evidence="8" id="KW-1185">Reference proteome</keyword>
<keyword evidence="2 5" id="KW-0812">Transmembrane</keyword>
<dbReference type="GO" id="GO:0005262">
    <property type="term" value="F:calcium channel activity"/>
    <property type="evidence" value="ECO:0007669"/>
    <property type="project" value="TreeGrafter"/>
</dbReference>
<dbReference type="Proteomes" id="UP000429555">
    <property type="component" value="Unassembled WGS sequence"/>
</dbReference>
<keyword evidence="4 5" id="KW-0472">Membrane</keyword>
<feature type="domain" description="Sodium/calcium exchanger membrane region" evidence="6">
    <location>
        <begin position="180"/>
        <end position="322"/>
    </location>
</feature>
<evidence type="ECO:0000256" key="1">
    <source>
        <dbReference type="ARBA" id="ARBA00004141"/>
    </source>
</evidence>
<proteinExistence type="predicted"/>
<dbReference type="PANTHER" id="PTHR10846:SF8">
    <property type="entry name" value="INNER MEMBRANE PROTEIN YRBG"/>
    <property type="match status" value="1"/>
</dbReference>
<evidence type="ECO:0000256" key="2">
    <source>
        <dbReference type="ARBA" id="ARBA00022692"/>
    </source>
</evidence>
<accession>A0A6I4KSL1</accession>
<dbReference type="InterPro" id="IPR044880">
    <property type="entry name" value="NCX_ion-bd_dom_sf"/>
</dbReference>
<organism evidence="7 8">
    <name type="scientific">Pseudomonas xionganensis</name>
    <dbReference type="NCBI Taxonomy" id="2654845"/>
    <lineage>
        <taxon>Bacteria</taxon>
        <taxon>Pseudomonadati</taxon>
        <taxon>Pseudomonadota</taxon>
        <taxon>Gammaproteobacteria</taxon>
        <taxon>Pseudomonadales</taxon>
        <taxon>Pseudomonadaceae</taxon>
        <taxon>Pseudomonas</taxon>
    </lineage>
</organism>
<evidence type="ECO:0000259" key="6">
    <source>
        <dbReference type="Pfam" id="PF01699"/>
    </source>
</evidence>
<feature type="transmembrane region" description="Helical" evidence="5">
    <location>
        <begin position="104"/>
        <end position="121"/>
    </location>
</feature>
<evidence type="ECO:0000256" key="5">
    <source>
        <dbReference type="SAM" id="Phobius"/>
    </source>
</evidence>
<feature type="transmembrane region" description="Helical" evidence="5">
    <location>
        <begin position="278"/>
        <end position="300"/>
    </location>
</feature>
<dbReference type="NCBIfam" id="TIGR00367">
    <property type="entry name" value="calcium/sodium antiporter"/>
    <property type="match status" value="1"/>
</dbReference>
<feature type="transmembrane region" description="Helical" evidence="5">
    <location>
        <begin position="307"/>
        <end position="326"/>
    </location>
</feature>
<dbReference type="Pfam" id="PF01699">
    <property type="entry name" value="Na_Ca_ex"/>
    <property type="match status" value="2"/>
</dbReference>
<feature type="transmembrane region" description="Helical" evidence="5">
    <location>
        <begin position="70"/>
        <end position="97"/>
    </location>
</feature>
<feature type="transmembrane region" description="Helical" evidence="5">
    <location>
        <begin position="338"/>
        <end position="358"/>
    </location>
</feature>
<name>A0A6I4KSL1_9PSED</name>
<comment type="subcellular location">
    <subcellularLocation>
        <location evidence="1">Membrane</location>
        <topology evidence="1">Multi-pass membrane protein</topology>
    </subcellularLocation>
</comment>
<evidence type="ECO:0000313" key="8">
    <source>
        <dbReference type="Proteomes" id="UP000429555"/>
    </source>
</evidence>
<dbReference type="Gene3D" id="6.10.280.80">
    <property type="entry name" value="NCX, peripheral helical region"/>
    <property type="match status" value="1"/>
</dbReference>
<dbReference type="AlphaFoldDB" id="A0A6I4KSL1"/>
<feature type="transmembrane region" description="Helical" evidence="5">
    <location>
        <begin position="6"/>
        <end position="24"/>
    </location>
</feature>
<evidence type="ECO:0000256" key="4">
    <source>
        <dbReference type="ARBA" id="ARBA00023136"/>
    </source>
</evidence>
<protein>
    <submittedName>
        <fullName evidence="7">Calcium/sodium antiporter</fullName>
    </submittedName>
</protein>
<dbReference type="RefSeq" id="WP_160343653.1">
    <property type="nucleotide sequence ID" value="NZ_WKJZ01000001.1"/>
</dbReference>
<dbReference type="PANTHER" id="PTHR10846">
    <property type="entry name" value="SODIUM/POTASSIUM/CALCIUM EXCHANGER"/>
    <property type="match status" value="1"/>
</dbReference>
<dbReference type="InterPro" id="IPR004481">
    <property type="entry name" value="K/Na/Ca-exchanger"/>
</dbReference>
<sequence length="366" mass="38028">MTLMTFVYLIAGLVLLVAGAEVLVRGAAKLAAQFGISPLVIGLTVVAFGTSAPETAVSVQAAFNGSGDLAIGNVIGSNIANVLLVLGATALVAPLIVSRQLIRLDVPIMIGASLVVYALAWDGALSRLEGLLLFAGVVSYTAFLVISSRRDKSAAEADDEFVKEFGLDEPAKPHAWAINLGLIIAGLVLLVAGSNFLVEGAVSLARALGLSELVIGLTVIAIGTSLPELATSIIAAFKGERDIAVGNIVGSNIFNLLCVLGLTALVSPQAVAVAANALAFDFPVMIAVAVACLPIFFAGYRINRWEGLLFLAYYVAYTVYLVLSSTGRPFAEVFGDAMLGYALPLTAITLVIIAGRAWHKQRDEAV</sequence>
<feature type="transmembrane region" description="Helical" evidence="5">
    <location>
        <begin position="213"/>
        <end position="237"/>
    </location>
</feature>
<dbReference type="Gene3D" id="1.20.1420.30">
    <property type="entry name" value="NCX, central ion-binding region"/>
    <property type="match status" value="1"/>
</dbReference>
<dbReference type="GO" id="GO:0008273">
    <property type="term" value="F:calcium, potassium:sodium antiporter activity"/>
    <property type="evidence" value="ECO:0007669"/>
    <property type="project" value="TreeGrafter"/>
</dbReference>
<evidence type="ECO:0000256" key="3">
    <source>
        <dbReference type="ARBA" id="ARBA00022989"/>
    </source>
</evidence>
<feature type="transmembrane region" description="Helical" evidence="5">
    <location>
        <begin position="31"/>
        <end position="50"/>
    </location>
</feature>
<comment type="caution">
    <text evidence="7">The sequence shown here is derived from an EMBL/GenBank/DDBJ whole genome shotgun (WGS) entry which is preliminary data.</text>
</comment>
<dbReference type="GO" id="GO:0005886">
    <property type="term" value="C:plasma membrane"/>
    <property type="evidence" value="ECO:0007669"/>
    <property type="project" value="TreeGrafter"/>
</dbReference>
<dbReference type="EMBL" id="WKJZ01000001">
    <property type="protein sequence ID" value="MVW74718.1"/>
    <property type="molecule type" value="Genomic_DNA"/>
</dbReference>
<dbReference type="InterPro" id="IPR004837">
    <property type="entry name" value="NaCa_Exmemb"/>
</dbReference>
<dbReference type="GO" id="GO:0006874">
    <property type="term" value="P:intracellular calcium ion homeostasis"/>
    <property type="evidence" value="ECO:0007669"/>
    <property type="project" value="TreeGrafter"/>
</dbReference>
<feature type="transmembrane region" description="Helical" evidence="5">
    <location>
        <begin position="127"/>
        <end position="146"/>
    </location>
</feature>
<keyword evidence="3 5" id="KW-1133">Transmembrane helix</keyword>
<feature type="domain" description="Sodium/calcium exchanger membrane region" evidence="6">
    <location>
        <begin position="6"/>
        <end position="144"/>
    </location>
</feature>
<gene>
    <name evidence="7" type="ORF">GJV18_05255</name>
</gene>
<reference evidence="7 8" key="1">
    <citation type="submission" date="2019-11" db="EMBL/GenBank/DDBJ databases">
        <title>Pseudomonas flavidum sp. nov., isolated from Baiyang Lake.</title>
        <authorList>
            <person name="Zhao Y."/>
        </authorList>
    </citation>
    <scope>NUCLEOTIDE SEQUENCE [LARGE SCALE GENOMIC DNA]</scope>
    <source>
        <strain evidence="8">R-22-3 w-18</strain>
    </source>
</reference>
<feature type="transmembrane region" description="Helical" evidence="5">
    <location>
        <begin position="175"/>
        <end position="193"/>
    </location>
</feature>
<evidence type="ECO:0000313" key="7">
    <source>
        <dbReference type="EMBL" id="MVW74718.1"/>
    </source>
</evidence>
<feature type="transmembrane region" description="Helical" evidence="5">
    <location>
        <begin position="244"/>
        <end position="266"/>
    </location>
</feature>